<organism evidence="1 2">
    <name type="scientific">Clostridium bornimense</name>
    <dbReference type="NCBI Taxonomy" id="1216932"/>
    <lineage>
        <taxon>Bacteria</taxon>
        <taxon>Bacillati</taxon>
        <taxon>Bacillota</taxon>
        <taxon>Clostridia</taxon>
        <taxon>Eubacteriales</taxon>
        <taxon>Clostridiaceae</taxon>
        <taxon>Clostridium</taxon>
    </lineage>
</organism>
<dbReference type="HOGENOM" id="CLU_100236_1_1_9"/>
<dbReference type="PANTHER" id="PTHR34374:SF1">
    <property type="entry name" value="LARGE RIBOSOMAL RNA SUBUNIT ACCUMULATION PROTEIN YCED HOMOLOG 1, CHLOROPLASTIC"/>
    <property type="match status" value="1"/>
</dbReference>
<protein>
    <recommendedName>
        <fullName evidence="3">DUF177 domain-containing protein</fullName>
    </recommendedName>
</protein>
<keyword evidence="2" id="KW-1185">Reference proteome</keyword>
<dbReference type="Proteomes" id="UP000019426">
    <property type="component" value="Chromosome M2/40_rep1"/>
</dbReference>
<dbReference type="Pfam" id="PF02620">
    <property type="entry name" value="YceD"/>
    <property type="match status" value="1"/>
</dbReference>
<gene>
    <name evidence="1" type="ORF">CM240_1899</name>
</gene>
<dbReference type="PATRIC" id="fig|1216932.3.peg.1898"/>
<dbReference type="RefSeq" id="WP_044038695.1">
    <property type="nucleotide sequence ID" value="NZ_HG917868.1"/>
</dbReference>
<dbReference type="eggNOG" id="COG1399">
    <property type="taxonomic scope" value="Bacteria"/>
</dbReference>
<sequence>MKLNLRELKEKNSYSKEVELQLDKESFTSLKNYKIEEPLKFVGTIGEKDNLIFLDGVVQGVLILNCSRCLEEVNYPINVEIHEKLSRNSGNEDEDIIFIHNDIIDLATVLENDILFSIPLKVLCKTDCKGLCQQCGTNKNFDTCSCEDSSIDPRFEKLKDFLNNN</sequence>
<dbReference type="OrthoDB" id="9790372at2"/>
<dbReference type="STRING" id="1216932.CM240_1899"/>
<dbReference type="PANTHER" id="PTHR34374">
    <property type="entry name" value="LARGE RIBOSOMAL RNA SUBUNIT ACCUMULATION PROTEIN YCED HOMOLOG 1, CHLOROPLASTIC"/>
    <property type="match status" value="1"/>
</dbReference>
<name>W6S406_9CLOT</name>
<dbReference type="InterPro" id="IPR003772">
    <property type="entry name" value="YceD"/>
</dbReference>
<evidence type="ECO:0000313" key="1">
    <source>
        <dbReference type="EMBL" id="CDM69057.1"/>
    </source>
</evidence>
<dbReference type="EMBL" id="HG917868">
    <property type="protein sequence ID" value="CDM69057.1"/>
    <property type="molecule type" value="Genomic_DNA"/>
</dbReference>
<evidence type="ECO:0000313" key="2">
    <source>
        <dbReference type="Proteomes" id="UP000019426"/>
    </source>
</evidence>
<dbReference type="AlphaFoldDB" id="W6S406"/>
<dbReference type="KEGG" id="clt:CM240_1899"/>
<evidence type="ECO:0008006" key="3">
    <source>
        <dbReference type="Google" id="ProtNLM"/>
    </source>
</evidence>
<accession>W6S406</accession>
<reference evidence="1 2" key="1">
    <citation type="submission" date="2013-11" db="EMBL/GenBank/DDBJ databases">
        <title>Complete genome sequence of Clostridum sp. M2/40.</title>
        <authorList>
            <person name="Wibberg D."/>
            <person name="Puehler A."/>
            <person name="Schlueter A."/>
        </authorList>
    </citation>
    <scope>NUCLEOTIDE SEQUENCE [LARGE SCALE GENOMIC DNA]</scope>
    <source>
        <strain evidence="2">M2/40</strain>
    </source>
</reference>
<proteinExistence type="predicted"/>